<gene>
    <name evidence="6" type="ORF">JDN41_04955</name>
</gene>
<keyword evidence="3" id="KW-0808">Transferase</keyword>
<evidence type="ECO:0000313" key="7">
    <source>
        <dbReference type="Proteomes" id="UP000623250"/>
    </source>
</evidence>
<evidence type="ECO:0000256" key="2">
    <source>
        <dbReference type="ARBA" id="ARBA00006251"/>
    </source>
</evidence>
<dbReference type="SFLD" id="SFLDG01212">
    <property type="entry name" value="Phytoene_synthase_like"/>
    <property type="match status" value="1"/>
</dbReference>
<dbReference type="PANTHER" id="PTHR31480">
    <property type="entry name" value="BIFUNCTIONAL LYCOPENE CYCLASE/PHYTOENE SYNTHASE"/>
    <property type="match status" value="1"/>
</dbReference>
<dbReference type="EMBL" id="JAEMUK010000009">
    <property type="protein sequence ID" value="MBJ7542903.1"/>
    <property type="molecule type" value="Genomic_DNA"/>
</dbReference>
<dbReference type="PROSITE" id="PS01045">
    <property type="entry name" value="SQUALEN_PHYTOEN_SYN_2"/>
    <property type="match status" value="1"/>
</dbReference>
<evidence type="ECO:0000256" key="3">
    <source>
        <dbReference type="ARBA" id="ARBA00022679"/>
    </source>
</evidence>
<dbReference type="InterPro" id="IPR044843">
    <property type="entry name" value="Trans_IPPS_bact-type"/>
</dbReference>
<dbReference type="FunFam" id="1.10.600.10:FF:000020">
    <property type="entry name" value="Phytoene synthase"/>
    <property type="match status" value="1"/>
</dbReference>
<comment type="pathway">
    <text evidence="1">Carotenoid biosynthesis; phytoene biosynthesis.</text>
</comment>
<dbReference type="Gene3D" id="1.10.600.10">
    <property type="entry name" value="Farnesyl Diphosphate Synthase"/>
    <property type="match status" value="1"/>
</dbReference>
<sequence>MDPIIALSHELIEKGSKSFAMAAKLLPRDARYDSMMLYAWCRHCDDVIDDQILGFNRETGSEKSPQERLEGLRRDTAAALAGTATEPVFVALGRVAHKHHIPERHPMELLRGFEMDVNERVYETLEDTLDYCYHVAGVVGVMMAMIMGVRERPTLNRASDLGIAFQLTNICRDVVEDAKAGRLYLPRQWLREAGVPEDKVADPQYRRQVYEVTKRLLCEADQYYRSAMFGMQRLPLGAAVGIGAARRVYRDIGRLVANRGESAWDGRAIVGPMRKLAAALSGATAAVRAHTTLRIGYAPPRDGLWTVPELGKPTRRNRPFAFLR</sequence>
<dbReference type="InterPro" id="IPR008949">
    <property type="entry name" value="Isoprenoid_synthase_dom_sf"/>
</dbReference>
<dbReference type="PROSITE" id="PS01044">
    <property type="entry name" value="SQUALEN_PHYTOEN_SYN_1"/>
    <property type="match status" value="1"/>
</dbReference>
<dbReference type="GO" id="GO:0051996">
    <property type="term" value="F:squalene synthase [NAD(P)H] activity"/>
    <property type="evidence" value="ECO:0007669"/>
    <property type="project" value="InterPro"/>
</dbReference>
<dbReference type="InterPro" id="IPR033904">
    <property type="entry name" value="Trans_IPPS_HH"/>
</dbReference>
<reference evidence="6 7" key="1">
    <citation type="submission" date="2020-12" db="EMBL/GenBank/DDBJ databases">
        <title>Revised draft genomes of Rhodomicrobium vannielii ATCC 17100 and Rhodomicrobium udaipurense JA643.</title>
        <authorList>
            <person name="Conners E.M."/>
            <person name="Davenport E.J."/>
            <person name="Bose A."/>
        </authorList>
    </citation>
    <scope>NUCLEOTIDE SEQUENCE [LARGE SCALE GENOMIC DNA]</scope>
    <source>
        <strain evidence="6 7">JA643</strain>
    </source>
</reference>
<dbReference type="SFLD" id="SFLDS00005">
    <property type="entry name" value="Isoprenoid_Synthase_Type_I"/>
    <property type="match status" value="1"/>
</dbReference>
<comment type="similarity">
    <text evidence="2">Belongs to the phytoene/squalene synthase family.</text>
</comment>
<dbReference type="SUPFAM" id="SSF48576">
    <property type="entry name" value="Terpenoid synthases"/>
    <property type="match status" value="1"/>
</dbReference>
<dbReference type="GO" id="GO:0016117">
    <property type="term" value="P:carotenoid biosynthetic process"/>
    <property type="evidence" value="ECO:0007669"/>
    <property type="project" value="UniProtKB-KW"/>
</dbReference>
<protein>
    <submittedName>
        <fullName evidence="6">Phytoene/squalene synthase family protein</fullName>
    </submittedName>
</protein>
<comment type="caution">
    <text evidence="6">The sequence shown here is derived from an EMBL/GenBank/DDBJ whole genome shotgun (WGS) entry which is preliminary data.</text>
</comment>
<evidence type="ECO:0000256" key="1">
    <source>
        <dbReference type="ARBA" id="ARBA00004684"/>
    </source>
</evidence>
<keyword evidence="4" id="KW-0125">Carotenoid biosynthesis</keyword>
<dbReference type="Pfam" id="PF00494">
    <property type="entry name" value="SQS_PSY"/>
    <property type="match status" value="1"/>
</dbReference>
<keyword evidence="7" id="KW-1185">Reference proteome</keyword>
<organism evidence="6 7">
    <name type="scientific">Rhodomicrobium udaipurense</name>
    <dbReference type="NCBI Taxonomy" id="1202716"/>
    <lineage>
        <taxon>Bacteria</taxon>
        <taxon>Pseudomonadati</taxon>
        <taxon>Pseudomonadota</taxon>
        <taxon>Alphaproteobacteria</taxon>
        <taxon>Hyphomicrobiales</taxon>
        <taxon>Hyphomicrobiaceae</taxon>
        <taxon>Rhodomicrobium</taxon>
    </lineage>
</organism>
<proteinExistence type="inferred from homology"/>
<dbReference type="GO" id="GO:0004311">
    <property type="term" value="F:geranylgeranyl diphosphate synthase activity"/>
    <property type="evidence" value="ECO:0007669"/>
    <property type="project" value="InterPro"/>
</dbReference>
<evidence type="ECO:0000256" key="5">
    <source>
        <dbReference type="ARBA" id="ARBA00053028"/>
    </source>
</evidence>
<dbReference type="Proteomes" id="UP000623250">
    <property type="component" value="Unassembled WGS sequence"/>
</dbReference>
<dbReference type="InterPro" id="IPR019845">
    <property type="entry name" value="Squalene/phytoene_synthase_CS"/>
</dbReference>
<evidence type="ECO:0000256" key="4">
    <source>
        <dbReference type="ARBA" id="ARBA00022746"/>
    </source>
</evidence>
<comment type="cofactor">
    <cofactor evidence="5">
        <name>ATP</name>
        <dbReference type="ChEBI" id="CHEBI:30616"/>
    </cofactor>
</comment>
<evidence type="ECO:0000313" key="6">
    <source>
        <dbReference type="EMBL" id="MBJ7542903.1"/>
    </source>
</evidence>
<dbReference type="SFLD" id="SFLDG01018">
    <property type="entry name" value="Squalene/Phytoene_Synthase_Lik"/>
    <property type="match status" value="1"/>
</dbReference>
<dbReference type="CDD" id="cd00683">
    <property type="entry name" value="Trans_IPPS_HH"/>
    <property type="match status" value="1"/>
</dbReference>
<accession>A0A8I1GE92</accession>
<dbReference type="RefSeq" id="WP_013417847.1">
    <property type="nucleotide sequence ID" value="NZ_JAEMUK010000009.1"/>
</dbReference>
<dbReference type="AlphaFoldDB" id="A0A8I1GE92"/>
<dbReference type="InterPro" id="IPR002060">
    <property type="entry name" value="Squ/phyt_synthse"/>
</dbReference>
<name>A0A8I1GE92_9HYPH</name>